<dbReference type="KEGG" id="sre:PTSG_04305"/>
<name>F2U768_SALR5</name>
<dbReference type="AlphaFoldDB" id="F2U768"/>
<gene>
    <name evidence="1" type="ORF">PTSG_04305</name>
</gene>
<sequence>MVMVGTSNHSDAAMRSSAVTAITVTITIDRIAAITRGPTPAPIRREADMAHVRRSDEEQQQLMCGCIVDELALCLLPISSCSSSSSLVANSSGCDCGCGGCDVRRCAVASHDDAAGGGEWTVAVLFPGPHDTSRAINAHTNVQEKKAQAFPMRCAPAEACSRQPPIQARRHLAVAAAGGGAAVMMAVRAPVRCAPCLGCTDEDKEGHGPDDDGGRGM</sequence>
<evidence type="ECO:0000313" key="2">
    <source>
        <dbReference type="Proteomes" id="UP000007799"/>
    </source>
</evidence>
<organism evidence="2">
    <name type="scientific">Salpingoeca rosetta (strain ATCC 50818 / BSB-021)</name>
    <dbReference type="NCBI Taxonomy" id="946362"/>
    <lineage>
        <taxon>Eukaryota</taxon>
        <taxon>Choanoflagellata</taxon>
        <taxon>Craspedida</taxon>
        <taxon>Salpingoecidae</taxon>
        <taxon>Salpingoeca</taxon>
    </lineage>
</organism>
<evidence type="ECO:0000313" key="1">
    <source>
        <dbReference type="EMBL" id="EGD83700.1"/>
    </source>
</evidence>
<keyword evidence="2" id="KW-1185">Reference proteome</keyword>
<dbReference type="GeneID" id="16075784"/>
<proteinExistence type="predicted"/>
<dbReference type="Proteomes" id="UP000007799">
    <property type="component" value="Unassembled WGS sequence"/>
</dbReference>
<dbReference type="InParanoid" id="F2U768"/>
<dbReference type="EMBL" id="GL832963">
    <property type="protein sequence ID" value="EGD83700.1"/>
    <property type="molecule type" value="Genomic_DNA"/>
</dbReference>
<reference evidence="1" key="1">
    <citation type="submission" date="2009-08" db="EMBL/GenBank/DDBJ databases">
        <title>Annotation of Salpingoeca rosetta.</title>
        <authorList>
            <consortium name="The Broad Institute Genome Sequencing Platform"/>
            <person name="Russ C."/>
            <person name="Cuomo C."/>
            <person name="Burger G."/>
            <person name="Gray M.W."/>
            <person name="Holland P.W.H."/>
            <person name="King N."/>
            <person name="Lang F.B.F."/>
            <person name="Roger A.J."/>
            <person name="Ruiz-Trillo I."/>
            <person name="Young S.K."/>
            <person name="Zeng Q."/>
            <person name="Gargeya S."/>
            <person name="Alvarado L."/>
            <person name="Berlin A."/>
            <person name="Chapman S.B."/>
            <person name="Chen Z."/>
            <person name="Freedman E."/>
            <person name="Gellesch M."/>
            <person name="Goldberg J."/>
            <person name="Griggs A."/>
            <person name="Gujja S."/>
            <person name="Heilman E."/>
            <person name="Heiman D."/>
            <person name="Howarth C."/>
            <person name="Mehta T."/>
            <person name="Neiman D."/>
            <person name="Pearson M."/>
            <person name="Roberts A."/>
            <person name="Saif S."/>
            <person name="Shea T."/>
            <person name="Shenoy N."/>
            <person name="Sisk P."/>
            <person name="Stolte C."/>
            <person name="Sykes S."/>
            <person name="White J."/>
            <person name="Yandava C."/>
            <person name="Haas B."/>
            <person name="Nusbaum C."/>
            <person name="Birren B."/>
        </authorList>
    </citation>
    <scope>NUCLEOTIDE SEQUENCE [LARGE SCALE GENOMIC DNA]</scope>
    <source>
        <strain evidence="1">ATCC 50818</strain>
    </source>
</reference>
<dbReference type="RefSeq" id="XP_004995204.1">
    <property type="nucleotide sequence ID" value="XM_004995147.1"/>
</dbReference>
<accession>F2U768</accession>
<protein>
    <submittedName>
        <fullName evidence="1">Uncharacterized protein</fullName>
    </submittedName>
</protein>